<comment type="similarity">
    <text evidence="2 7">Belongs to the glycosyl hydrolase 43 family.</text>
</comment>
<evidence type="ECO:0000256" key="4">
    <source>
        <dbReference type="ARBA" id="ARBA00023295"/>
    </source>
</evidence>
<dbReference type="PANTHER" id="PTHR43301:SF3">
    <property type="entry name" value="ARABINAN ENDO-1,5-ALPHA-L-ARABINOSIDASE A-RELATED"/>
    <property type="match status" value="1"/>
</dbReference>
<evidence type="ECO:0000256" key="6">
    <source>
        <dbReference type="PIRSR" id="PIRSR606710-2"/>
    </source>
</evidence>
<evidence type="ECO:0000256" key="8">
    <source>
        <dbReference type="SAM" id="MobiDB-lite"/>
    </source>
</evidence>
<feature type="region of interest" description="Disordered" evidence="8">
    <location>
        <begin position="1"/>
        <end position="24"/>
    </location>
</feature>
<keyword evidence="4 7" id="KW-0326">Glycosidase</keyword>
<evidence type="ECO:0000256" key="2">
    <source>
        <dbReference type="ARBA" id="ARBA00009865"/>
    </source>
</evidence>
<dbReference type="GO" id="GO:0004553">
    <property type="term" value="F:hydrolase activity, hydrolyzing O-glycosyl compounds"/>
    <property type="evidence" value="ECO:0007669"/>
    <property type="project" value="InterPro"/>
</dbReference>
<evidence type="ECO:0000256" key="3">
    <source>
        <dbReference type="ARBA" id="ARBA00022801"/>
    </source>
</evidence>
<comment type="pathway">
    <text evidence="1">Glycan metabolism; L-arabinan degradation.</text>
</comment>
<accession>A0A4R0J3I0</accession>
<dbReference type="AlphaFoldDB" id="A0A4R0J3I0"/>
<dbReference type="InterPro" id="IPR050727">
    <property type="entry name" value="GH43_arabinanases"/>
</dbReference>
<evidence type="ECO:0000256" key="1">
    <source>
        <dbReference type="ARBA" id="ARBA00004834"/>
    </source>
</evidence>
<dbReference type="InterPro" id="IPR006710">
    <property type="entry name" value="Glyco_hydro_43"/>
</dbReference>
<protein>
    <recommendedName>
        <fullName evidence="11">Glycoside hydrolase</fullName>
    </recommendedName>
</protein>
<dbReference type="Pfam" id="PF04616">
    <property type="entry name" value="Glyco_hydro_43"/>
    <property type="match status" value="1"/>
</dbReference>
<organism evidence="9 10">
    <name type="scientific">Kribbella speibonae</name>
    <dbReference type="NCBI Taxonomy" id="1572660"/>
    <lineage>
        <taxon>Bacteria</taxon>
        <taxon>Bacillati</taxon>
        <taxon>Actinomycetota</taxon>
        <taxon>Actinomycetes</taxon>
        <taxon>Propionibacteriales</taxon>
        <taxon>Kribbellaceae</taxon>
        <taxon>Kribbella</taxon>
    </lineage>
</organism>
<dbReference type="GO" id="GO:0005975">
    <property type="term" value="P:carbohydrate metabolic process"/>
    <property type="evidence" value="ECO:0007669"/>
    <property type="project" value="InterPro"/>
</dbReference>
<feature type="site" description="Important for catalytic activity, responsible for pKa modulation of the active site Glu and correct orientation of both the proton donor and substrate" evidence="6">
    <location>
        <position position="243"/>
    </location>
</feature>
<evidence type="ECO:0008006" key="11">
    <source>
        <dbReference type="Google" id="ProtNLM"/>
    </source>
</evidence>
<sequence>MGAGLGESYAPNRVEDPPQPRLPRSGCRGQSNFQLIAEASRHSKISSFSVLLLCSTPCRPTRYLCWPGGWVRLRGPRPPGFVEVLVRRLSVGVCVLALVGLAVVQPGSAQAAAGPSSVRRVGVEDFADPGFAHFGSKYYLFRTGAGYGARWTTSGGWSAVHKSMAAIPAWVDHSKPLLWAPEVFQSSDSRGALYVMYFTGESASRHVHCIGVATSRHPAGNYTPGSKPVVCSPWVSRGYEAIDPAAYRAKDGKRYLIYKSDYRNASGFQIRAVQMDTQTGTRVVGKSIAKIVSSTRIEGPSVIAHGGKVWLFASRGDYINCSYNTDVWSANTFWGGRFTRVKTLMTTRSTRLCGPGGATVINVGGTTRIAFHAYVDANHNGVKDSNKRQAYTGVVKWTSKGIPYLA</sequence>
<keyword evidence="3 7" id="KW-0378">Hydrolase</keyword>
<reference evidence="9 10" key="1">
    <citation type="submission" date="2019-02" db="EMBL/GenBank/DDBJ databases">
        <title>Kribbella capetownensis sp. nov. and Kribbella speibonae sp. nov., isolated from soil.</title>
        <authorList>
            <person name="Curtis S.M."/>
            <person name="Norton I."/>
            <person name="Everest G.J."/>
            <person name="Meyers P.R."/>
        </authorList>
    </citation>
    <scope>NUCLEOTIDE SEQUENCE [LARGE SCALE GENOMIC DNA]</scope>
    <source>
        <strain evidence="9 10">YM55</strain>
    </source>
</reference>
<gene>
    <name evidence="9" type="ORF">E0H92_24070</name>
</gene>
<dbReference type="InterPro" id="IPR023296">
    <property type="entry name" value="Glyco_hydro_beta-prop_sf"/>
</dbReference>
<name>A0A4R0J3I0_9ACTN</name>
<dbReference type="Proteomes" id="UP000294225">
    <property type="component" value="Unassembled WGS sequence"/>
</dbReference>
<dbReference type="PANTHER" id="PTHR43301">
    <property type="entry name" value="ARABINAN ENDO-1,5-ALPHA-L-ARABINOSIDASE"/>
    <property type="match status" value="1"/>
</dbReference>
<evidence type="ECO:0000256" key="7">
    <source>
        <dbReference type="RuleBase" id="RU361187"/>
    </source>
</evidence>
<feature type="active site" description="Proton acceptor" evidence="5">
    <location>
        <position position="128"/>
    </location>
</feature>
<dbReference type="SUPFAM" id="SSF75005">
    <property type="entry name" value="Arabinanase/levansucrase/invertase"/>
    <property type="match status" value="1"/>
</dbReference>
<dbReference type="Gene3D" id="2.115.10.20">
    <property type="entry name" value="Glycosyl hydrolase domain, family 43"/>
    <property type="match status" value="1"/>
</dbReference>
<proteinExistence type="inferred from homology"/>
<comment type="caution">
    <text evidence="9">The sequence shown here is derived from an EMBL/GenBank/DDBJ whole genome shotgun (WGS) entry which is preliminary data.</text>
</comment>
<dbReference type="EMBL" id="SJKC01000003">
    <property type="protein sequence ID" value="TCC35785.1"/>
    <property type="molecule type" value="Genomic_DNA"/>
</dbReference>
<evidence type="ECO:0000313" key="10">
    <source>
        <dbReference type="Proteomes" id="UP000294225"/>
    </source>
</evidence>
<evidence type="ECO:0000313" key="9">
    <source>
        <dbReference type="EMBL" id="TCC35785.1"/>
    </source>
</evidence>
<feature type="active site" description="Proton donor" evidence="5">
    <location>
        <position position="298"/>
    </location>
</feature>
<evidence type="ECO:0000256" key="5">
    <source>
        <dbReference type="PIRSR" id="PIRSR606710-1"/>
    </source>
</evidence>